<proteinExistence type="predicted"/>
<dbReference type="AlphaFoldDB" id="A0A0M3I5N7"/>
<sequence length="212" mass="23287">MNPVNNAWANNLSRNNLMNLNANFGANNFANRKQNANFVRVGVNNFSAQRFGSSGSNNFGCNNSRWTTGNDDVSNNLLLNSCNNLNNLNNSLSISLSNLSRNLHNLNNISNDLSRNLKALNNQCNGSTNNNNNAWFRETQWSATMDADNRNLHRTANMANDNCNTAENQTSVGVFADATGTRIIIGNGTAGSLWEHINWPSSAYQLDTNAAR</sequence>
<organism evidence="2 3">
    <name type="scientific">Ascaris lumbricoides</name>
    <name type="common">Giant roundworm</name>
    <dbReference type="NCBI Taxonomy" id="6252"/>
    <lineage>
        <taxon>Eukaryota</taxon>
        <taxon>Metazoa</taxon>
        <taxon>Ecdysozoa</taxon>
        <taxon>Nematoda</taxon>
        <taxon>Chromadorea</taxon>
        <taxon>Rhabditida</taxon>
        <taxon>Spirurina</taxon>
        <taxon>Ascaridomorpha</taxon>
        <taxon>Ascaridoidea</taxon>
        <taxon>Ascarididae</taxon>
        <taxon>Ascaris</taxon>
    </lineage>
</organism>
<keyword evidence="2" id="KW-1185">Reference proteome</keyword>
<dbReference type="Proteomes" id="UP000036681">
    <property type="component" value="Unplaced"/>
</dbReference>
<protein>
    <submittedName>
        <fullName evidence="3">Pentapeptide repeats family protein</fullName>
    </submittedName>
</protein>
<evidence type="ECO:0000313" key="3">
    <source>
        <dbReference type="WBParaSite" id="ALUE_0001227901-mRNA-1"/>
    </source>
</evidence>
<evidence type="ECO:0000256" key="1">
    <source>
        <dbReference type="SAM" id="Coils"/>
    </source>
</evidence>
<dbReference type="WBParaSite" id="ALUE_0001227901-mRNA-1">
    <property type="protein sequence ID" value="ALUE_0001227901-mRNA-1"/>
    <property type="gene ID" value="ALUE_0001227901"/>
</dbReference>
<reference evidence="3" key="1">
    <citation type="submission" date="2017-02" db="UniProtKB">
        <authorList>
            <consortium name="WormBaseParasite"/>
        </authorList>
    </citation>
    <scope>IDENTIFICATION</scope>
</reference>
<accession>A0A0M3I5N7</accession>
<name>A0A0M3I5N7_ASCLU</name>
<keyword evidence="1" id="KW-0175">Coiled coil</keyword>
<evidence type="ECO:0000313" key="2">
    <source>
        <dbReference type="Proteomes" id="UP000036681"/>
    </source>
</evidence>
<feature type="coiled-coil region" evidence="1">
    <location>
        <begin position="96"/>
        <end position="169"/>
    </location>
</feature>